<name>A0A1Q2ZX61_ZYGRO</name>
<feature type="region of interest" description="Disordered" evidence="3">
    <location>
        <begin position="174"/>
        <end position="204"/>
    </location>
</feature>
<dbReference type="InterPro" id="IPR040746">
    <property type="entry name" value="THO1_MOS11_C"/>
</dbReference>
<dbReference type="Gene3D" id="1.10.720.30">
    <property type="entry name" value="SAP domain"/>
    <property type="match status" value="1"/>
</dbReference>
<organism evidence="5 6">
    <name type="scientific">Zygosaccharomyces rouxii</name>
    <dbReference type="NCBI Taxonomy" id="4956"/>
    <lineage>
        <taxon>Eukaryota</taxon>
        <taxon>Fungi</taxon>
        <taxon>Dikarya</taxon>
        <taxon>Ascomycota</taxon>
        <taxon>Saccharomycotina</taxon>
        <taxon>Saccharomycetes</taxon>
        <taxon>Saccharomycetales</taxon>
        <taxon>Saccharomycetaceae</taxon>
        <taxon>Zygosaccharomyces</taxon>
    </lineage>
</organism>
<evidence type="ECO:0000256" key="3">
    <source>
        <dbReference type="SAM" id="MobiDB-lite"/>
    </source>
</evidence>
<comment type="caution">
    <text evidence="5">The sequence shown here is derived from an EMBL/GenBank/DDBJ whole genome shotgun (WGS) entry which is preliminary data.</text>
</comment>
<dbReference type="GO" id="GO:0003723">
    <property type="term" value="F:RNA binding"/>
    <property type="evidence" value="ECO:0007669"/>
    <property type="project" value="EnsemblFungi"/>
</dbReference>
<dbReference type="PROSITE" id="PS50800">
    <property type="entry name" value="SAP"/>
    <property type="match status" value="1"/>
</dbReference>
<gene>
    <name evidence="5" type="ORF">ZYGR_0I03440</name>
</gene>
<reference evidence="5 6" key="1">
    <citation type="submission" date="2016-08" db="EMBL/GenBank/DDBJ databases">
        <title>Draft genome sequence of allopolyploid Zygosaccharomyces rouxii.</title>
        <authorList>
            <person name="Watanabe J."/>
            <person name="Uehara K."/>
            <person name="Mogi Y."/>
            <person name="Tsukioka Y."/>
        </authorList>
    </citation>
    <scope>NUCLEOTIDE SEQUENCE [LARGE SCALE GENOMIC DNA]</scope>
    <source>
        <strain evidence="5 6">NBRC 110957</strain>
    </source>
</reference>
<dbReference type="EMBL" id="BDGX01000009">
    <property type="protein sequence ID" value="GAV48047.1"/>
    <property type="molecule type" value="Genomic_DNA"/>
</dbReference>
<dbReference type="GO" id="GO:0022618">
    <property type="term" value="P:protein-RNA complex assembly"/>
    <property type="evidence" value="ECO:0007669"/>
    <property type="project" value="EnsemblFungi"/>
</dbReference>
<dbReference type="OrthoDB" id="445357at2759"/>
<evidence type="ECO:0000256" key="2">
    <source>
        <dbReference type="ARBA" id="ARBA00046328"/>
    </source>
</evidence>
<evidence type="ECO:0000259" key="4">
    <source>
        <dbReference type="PROSITE" id="PS50800"/>
    </source>
</evidence>
<protein>
    <recommendedName>
        <fullName evidence="4">SAP domain-containing protein</fullName>
    </recommendedName>
</protein>
<feature type="compositionally biased region" description="Basic residues" evidence="3">
    <location>
        <begin position="189"/>
        <end position="204"/>
    </location>
</feature>
<sequence>MSDYNAQTVVQLKELLKSRGLPPQGLKNELVERLVKDDSEKAGETTSEKDGEKKEQDLQKDEQGEIEQPEKETETNEKQEENQKDSVGTEGGAEDNAASGTEATAQEKTEVPAAPQEKKDYKQMAIDLLNKKLHRAKKFGQAQEQVDSLQKLLVRIEKFGLDPNMPVAQEVGMVPPRVQGAGPGPKNNGNKKSKKLSKKSHRRN</sequence>
<dbReference type="PANTHER" id="PTHR46551:SF1">
    <property type="entry name" value="SAP DOMAIN-CONTAINING RIBONUCLEOPROTEIN"/>
    <property type="match status" value="1"/>
</dbReference>
<evidence type="ECO:0000313" key="5">
    <source>
        <dbReference type="EMBL" id="GAV48047.1"/>
    </source>
</evidence>
<dbReference type="InterPro" id="IPR036361">
    <property type="entry name" value="SAP_dom_sf"/>
</dbReference>
<dbReference type="InterPro" id="IPR052240">
    <property type="entry name" value="SAP_domain_ribonucleoprotein"/>
</dbReference>
<dbReference type="SMART" id="SM00513">
    <property type="entry name" value="SAP"/>
    <property type="match status" value="1"/>
</dbReference>
<accession>A0A1Q2ZX61</accession>
<proteinExistence type="inferred from homology"/>
<dbReference type="AlphaFoldDB" id="A0A1Q2ZX61"/>
<dbReference type="Pfam" id="PF18592">
    <property type="entry name" value="Tho1_MOS11_C"/>
    <property type="match status" value="1"/>
</dbReference>
<comment type="similarity">
    <text evidence="2">Belongs to the SAP domain-containing ribonucleoprotein family.</text>
</comment>
<dbReference type="GO" id="GO:0006368">
    <property type="term" value="P:transcription elongation by RNA polymerase II"/>
    <property type="evidence" value="ECO:0007669"/>
    <property type="project" value="EnsemblFungi"/>
</dbReference>
<evidence type="ECO:0000256" key="1">
    <source>
        <dbReference type="ARBA" id="ARBA00022553"/>
    </source>
</evidence>
<dbReference type="GO" id="GO:0003682">
    <property type="term" value="F:chromatin binding"/>
    <property type="evidence" value="ECO:0007669"/>
    <property type="project" value="EnsemblFungi"/>
</dbReference>
<dbReference type="eggNOG" id="ENOG502SARN">
    <property type="taxonomic scope" value="Eukaryota"/>
</dbReference>
<feature type="compositionally biased region" description="Basic and acidic residues" evidence="3">
    <location>
        <begin position="105"/>
        <end position="122"/>
    </location>
</feature>
<feature type="compositionally biased region" description="Basic and acidic residues" evidence="3">
    <location>
        <begin position="29"/>
        <end position="84"/>
    </location>
</feature>
<dbReference type="PANTHER" id="PTHR46551">
    <property type="entry name" value="SAP DOMAIN-CONTAINING RIBONUCLEOPROTEIN"/>
    <property type="match status" value="1"/>
</dbReference>
<dbReference type="InterPro" id="IPR003034">
    <property type="entry name" value="SAP_dom"/>
</dbReference>
<dbReference type="GO" id="GO:0003690">
    <property type="term" value="F:double-stranded DNA binding"/>
    <property type="evidence" value="ECO:0007669"/>
    <property type="project" value="EnsemblFungi"/>
</dbReference>
<dbReference type="Proteomes" id="UP000187013">
    <property type="component" value="Unassembled WGS sequence"/>
</dbReference>
<dbReference type="GO" id="GO:0016973">
    <property type="term" value="P:poly(A)+ mRNA export from nucleus"/>
    <property type="evidence" value="ECO:0007669"/>
    <property type="project" value="EnsemblFungi"/>
</dbReference>
<feature type="domain" description="SAP" evidence="4">
    <location>
        <begin position="4"/>
        <end position="38"/>
    </location>
</feature>
<evidence type="ECO:0000313" key="6">
    <source>
        <dbReference type="Proteomes" id="UP000187013"/>
    </source>
</evidence>
<dbReference type="Pfam" id="PF02037">
    <property type="entry name" value="SAP"/>
    <property type="match status" value="1"/>
</dbReference>
<keyword evidence="1" id="KW-0597">Phosphoprotein</keyword>
<dbReference type="SUPFAM" id="SSF68906">
    <property type="entry name" value="SAP domain"/>
    <property type="match status" value="1"/>
</dbReference>
<dbReference type="OMA" id="WSEKDNA"/>
<dbReference type="GO" id="GO:0005634">
    <property type="term" value="C:nucleus"/>
    <property type="evidence" value="ECO:0007669"/>
    <property type="project" value="TreeGrafter"/>
</dbReference>
<feature type="region of interest" description="Disordered" evidence="3">
    <location>
        <begin position="16"/>
        <end position="122"/>
    </location>
</feature>